<evidence type="ECO:0000313" key="3">
    <source>
        <dbReference type="Proteomes" id="UP000015441"/>
    </source>
</evidence>
<dbReference type="Proteomes" id="UP000015441">
    <property type="component" value="Unassembled WGS sequence"/>
</dbReference>
<feature type="region of interest" description="Disordered" evidence="1">
    <location>
        <begin position="561"/>
        <end position="581"/>
    </location>
</feature>
<evidence type="ECO:0000313" key="2">
    <source>
        <dbReference type="EMBL" id="CCU82550.1"/>
    </source>
</evidence>
<protein>
    <submittedName>
        <fullName evidence="2">Uncharacterized protein</fullName>
    </submittedName>
</protein>
<keyword evidence="3" id="KW-1185">Reference proteome</keyword>
<reference evidence="2 3" key="1">
    <citation type="journal article" date="2010" name="Science">
        <title>Genome expansion and gene loss in powdery mildew fungi reveal tradeoffs in extreme parasitism.</title>
        <authorList>
            <person name="Spanu P.D."/>
            <person name="Abbott J.C."/>
            <person name="Amselem J."/>
            <person name="Burgis T.A."/>
            <person name="Soanes D.M."/>
            <person name="Stueber K."/>
            <person name="Ver Loren van Themaat E."/>
            <person name="Brown J.K.M."/>
            <person name="Butcher S.A."/>
            <person name="Gurr S.J."/>
            <person name="Lebrun M.-H."/>
            <person name="Ridout C.J."/>
            <person name="Schulze-Lefert P."/>
            <person name="Talbot N.J."/>
            <person name="Ahmadinejad N."/>
            <person name="Ametz C."/>
            <person name="Barton G.R."/>
            <person name="Benjdia M."/>
            <person name="Bidzinski P."/>
            <person name="Bindschedler L.V."/>
            <person name="Both M."/>
            <person name="Brewer M.T."/>
            <person name="Cadle-Davidson L."/>
            <person name="Cadle-Davidson M.M."/>
            <person name="Collemare J."/>
            <person name="Cramer R."/>
            <person name="Frenkel O."/>
            <person name="Godfrey D."/>
            <person name="Harriman J."/>
            <person name="Hoede C."/>
            <person name="King B.C."/>
            <person name="Klages S."/>
            <person name="Kleemann J."/>
            <person name="Knoll D."/>
            <person name="Koti P.S."/>
            <person name="Kreplak J."/>
            <person name="Lopez-Ruiz F.J."/>
            <person name="Lu X."/>
            <person name="Maekawa T."/>
            <person name="Mahanil S."/>
            <person name="Micali C."/>
            <person name="Milgroom M.G."/>
            <person name="Montana G."/>
            <person name="Noir S."/>
            <person name="O'Connell R.J."/>
            <person name="Oberhaensli S."/>
            <person name="Parlange F."/>
            <person name="Pedersen C."/>
            <person name="Quesneville H."/>
            <person name="Reinhardt R."/>
            <person name="Rott M."/>
            <person name="Sacristan S."/>
            <person name="Schmidt S.M."/>
            <person name="Schoen M."/>
            <person name="Skamnioti P."/>
            <person name="Sommer H."/>
            <person name="Stephens A."/>
            <person name="Takahara H."/>
            <person name="Thordal-Christensen H."/>
            <person name="Vigouroux M."/>
            <person name="Wessling R."/>
            <person name="Wicker T."/>
            <person name="Panstruga R."/>
        </authorList>
    </citation>
    <scope>NUCLEOTIDE SEQUENCE [LARGE SCALE GENOMIC DNA]</scope>
    <source>
        <strain evidence="2">DH14</strain>
    </source>
</reference>
<name>N1JPB8_BLUG1</name>
<organism evidence="2 3">
    <name type="scientific">Blumeria graminis f. sp. hordei (strain DH14)</name>
    <name type="common">Barley powdery mildew</name>
    <name type="synonym">Oidium monilioides f. sp. hordei</name>
    <dbReference type="NCBI Taxonomy" id="546991"/>
    <lineage>
        <taxon>Eukaryota</taxon>
        <taxon>Fungi</taxon>
        <taxon>Dikarya</taxon>
        <taxon>Ascomycota</taxon>
        <taxon>Pezizomycotina</taxon>
        <taxon>Leotiomycetes</taxon>
        <taxon>Erysiphales</taxon>
        <taxon>Erysiphaceae</taxon>
        <taxon>Blumeria</taxon>
        <taxon>Blumeria hordei</taxon>
    </lineage>
</organism>
<feature type="compositionally biased region" description="Basic and acidic residues" evidence="1">
    <location>
        <begin position="568"/>
        <end position="581"/>
    </location>
</feature>
<feature type="region of interest" description="Disordered" evidence="1">
    <location>
        <begin position="471"/>
        <end position="547"/>
    </location>
</feature>
<dbReference type="AlphaFoldDB" id="N1JPB8"/>
<feature type="compositionally biased region" description="Basic and acidic residues" evidence="1">
    <location>
        <begin position="410"/>
        <end position="435"/>
    </location>
</feature>
<accession>N1JPB8</accession>
<feature type="compositionally biased region" description="Basic and acidic residues" evidence="1">
    <location>
        <begin position="533"/>
        <end position="543"/>
    </location>
</feature>
<feature type="compositionally biased region" description="Polar residues" evidence="1">
    <location>
        <begin position="387"/>
        <end position="408"/>
    </location>
</feature>
<dbReference type="InParanoid" id="N1JPB8"/>
<dbReference type="EMBL" id="CAUH01006515">
    <property type="protein sequence ID" value="CCU82550.1"/>
    <property type="molecule type" value="Genomic_DNA"/>
</dbReference>
<feature type="compositionally biased region" description="Basic and acidic residues" evidence="1">
    <location>
        <begin position="472"/>
        <end position="485"/>
    </location>
</feature>
<dbReference type="HOGENOM" id="CLU_469274_0_0_1"/>
<comment type="caution">
    <text evidence="2">The sequence shown here is derived from an EMBL/GenBank/DDBJ whole genome shotgun (WGS) entry which is preliminary data.</text>
</comment>
<feature type="region of interest" description="Disordered" evidence="1">
    <location>
        <begin position="346"/>
        <end position="435"/>
    </location>
</feature>
<evidence type="ECO:0000256" key="1">
    <source>
        <dbReference type="SAM" id="MobiDB-lite"/>
    </source>
</evidence>
<gene>
    <name evidence="2" type="ORF">BGHDH14_bghG006515000001001</name>
</gene>
<proteinExistence type="predicted"/>
<sequence length="581" mass="66125">MYTQKCILAFLTSFSPNLPTSKQLILVDNQETDNYNVYQIHPLGKFPSGYPPAIIKSSTEFNLRGTTSAMYCSNKMNLLEMRAFITRGMPVMTTLSAATFASREIKRKTRLCLRYLENIWNYQLSAVPQSNEFLRKSEIMMGGCSDGSLTRLAFTRFISFVEDYSCLNPNNGLERIKIQANSAIDMGQVIFDSKILKIPGPQGQEWGLAWYQYHIHIFEFDHSRDVWFPITIIGGEWNNGKVIYEALQFDSNVEEFKRRSEAIGRSDQLSNGRVPPNILTKTSSISSQYQNMRSDIIFRKFPMSVVSGSLGCRQPPEYVLPENQSLPPFAERMDLGRDIKAEKSPFQLKVKVGNSPKSHVEVNEGPYSKPSGDRHSSHQEVPLARSSKGSRSQSDGTPFQRATQTNQRRPSRESRPHYSDATHHHPDEGSHSKWGKEPFQEAEQDFYSGGVQANQREPSRESLLQYNVAPHHHPEYHDPRHHDAGEGSQSKWGKRPVQEVDEDFYSGVPVDKKGGGSDSDTSYDGEFYAGYDDVPHSHPHEETGSQPIIEFGEGAYMNRMSRTHQQAYHRDNPEHSQEYYD</sequence>